<evidence type="ECO:0000313" key="1">
    <source>
        <dbReference type="EMBL" id="MBM6739201.1"/>
    </source>
</evidence>
<organism evidence="1 2">
    <name type="scientific">Faecalicatena fissicatena</name>
    <dbReference type="NCBI Taxonomy" id="290055"/>
    <lineage>
        <taxon>Bacteria</taxon>
        <taxon>Bacillati</taxon>
        <taxon>Bacillota</taxon>
        <taxon>Clostridia</taxon>
        <taxon>Lachnospirales</taxon>
        <taxon>Lachnospiraceae</taxon>
        <taxon>Faecalicatena</taxon>
    </lineage>
</organism>
<name>A0ABS2EC42_9FIRM</name>
<gene>
    <name evidence="1" type="ORF">H7U36_14015</name>
</gene>
<dbReference type="Proteomes" id="UP000716906">
    <property type="component" value="Unassembled WGS sequence"/>
</dbReference>
<evidence type="ECO:0000313" key="2">
    <source>
        <dbReference type="Proteomes" id="UP000716906"/>
    </source>
</evidence>
<comment type="caution">
    <text evidence="1">The sequence shown here is derived from an EMBL/GenBank/DDBJ whole genome shotgun (WGS) entry which is preliminary data.</text>
</comment>
<keyword evidence="2" id="KW-1185">Reference proteome</keyword>
<dbReference type="EMBL" id="JACLYY010000017">
    <property type="protein sequence ID" value="MBM6739201.1"/>
    <property type="molecule type" value="Genomic_DNA"/>
</dbReference>
<proteinExistence type="predicted"/>
<protein>
    <submittedName>
        <fullName evidence="1">Uncharacterized protein</fullName>
    </submittedName>
</protein>
<sequence>MEEYWDRFMRSGAVRDYLEYKGIEMCMEIMQKYDDPAAGMGEKKIGTDYVDGNGPFDHSYR</sequence>
<reference evidence="1 2" key="1">
    <citation type="journal article" date="2021" name="Sci. Rep.">
        <title>The distribution of antibiotic resistance genes in chicken gut microbiota commensals.</title>
        <authorList>
            <person name="Juricova H."/>
            <person name="Matiasovicova J."/>
            <person name="Kubasova T."/>
            <person name="Cejkova D."/>
            <person name="Rychlik I."/>
        </authorList>
    </citation>
    <scope>NUCLEOTIDE SEQUENCE [LARGE SCALE GENOMIC DNA]</scope>
    <source>
        <strain evidence="1 2">An773</strain>
    </source>
</reference>
<accession>A0ABS2EC42</accession>
<dbReference type="RefSeq" id="WP_205156358.1">
    <property type="nucleotide sequence ID" value="NZ_JACLYY010000017.1"/>
</dbReference>